<dbReference type="PROSITE" id="PS51309">
    <property type="entry name" value="PABC"/>
    <property type="match status" value="1"/>
</dbReference>
<dbReference type="SMART" id="SM00517">
    <property type="entry name" value="PolyA"/>
    <property type="match status" value="1"/>
</dbReference>
<dbReference type="InterPro" id="IPR006515">
    <property type="entry name" value="PABP_1234"/>
</dbReference>
<feature type="domain" description="RRM" evidence="9">
    <location>
        <begin position="26"/>
        <end position="107"/>
    </location>
</feature>
<evidence type="ECO:0000259" key="9">
    <source>
        <dbReference type="PROSITE" id="PS50102"/>
    </source>
</evidence>
<dbReference type="Gene3D" id="1.10.1900.10">
    <property type="entry name" value="c-terminal domain of poly(a) binding protein"/>
    <property type="match status" value="1"/>
</dbReference>
<comment type="subcellular location">
    <subcellularLocation>
        <location evidence="1 7">Cytoplasm</location>
    </subcellularLocation>
</comment>
<dbReference type="SUPFAM" id="SSF54928">
    <property type="entry name" value="RNA-binding domain, RBD"/>
    <property type="match status" value="2"/>
</dbReference>
<evidence type="ECO:0000256" key="5">
    <source>
        <dbReference type="ARBA" id="ARBA00022884"/>
    </source>
</evidence>
<organism evidence="11 12">
    <name type="scientific">Dunaliella salina</name>
    <name type="common">Green alga</name>
    <name type="synonym">Protococcus salinus</name>
    <dbReference type="NCBI Taxonomy" id="3046"/>
    <lineage>
        <taxon>Eukaryota</taxon>
        <taxon>Viridiplantae</taxon>
        <taxon>Chlorophyta</taxon>
        <taxon>core chlorophytes</taxon>
        <taxon>Chlorophyceae</taxon>
        <taxon>CS clade</taxon>
        <taxon>Chlamydomonadales</taxon>
        <taxon>Dunaliellaceae</taxon>
        <taxon>Dunaliella</taxon>
    </lineage>
</organism>
<dbReference type="PANTHER" id="PTHR24012">
    <property type="entry name" value="RNA BINDING PROTEIN"/>
    <property type="match status" value="1"/>
</dbReference>
<evidence type="ECO:0000256" key="6">
    <source>
        <dbReference type="PROSITE-ProRule" id="PRU00176"/>
    </source>
</evidence>
<keyword evidence="3 7" id="KW-0963">Cytoplasm</keyword>
<dbReference type="SMART" id="SM00361">
    <property type="entry name" value="RRM_1"/>
    <property type="match status" value="3"/>
</dbReference>
<gene>
    <name evidence="11" type="ORF">DUNSADRAFT_152</name>
</gene>
<dbReference type="Pfam" id="PF00658">
    <property type="entry name" value="MLLE"/>
    <property type="match status" value="1"/>
</dbReference>
<feature type="domain" description="RRM" evidence="9">
    <location>
        <begin position="117"/>
        <end position="194"/>
    </location>
</feature>
<evidence type="ECO:0000256" key="7">
    <source>
        <dbReference type="RuleBase" id="RU362004"/>
    </source>
</evidence>
<dbReference type="SMART" id="SM00360">
    <property type="entry name" value="RRM"/>
    <property type="match status" value="4"/>
</dbReference>
<evidence type="ECO:0000256" key="4">
    <source>
        <dbReference type="ARBA" id="ARBA00022737"/>
    </source>
</evidence>
<dbReference type="PROSITE" id="PS50102">
    <property type="entry name" value="RRM"/>
    <property type="match status" value="4"/>
</dbReference>
<evidence type="ECO:0000256" key="3">
    <source>
        <dbReference type="ARBA" id="ARBA00022490"/>
    </source>
</evidence>
<dbReference type="InterPro" id="IPR002004">
    <property type="entry name" value="PABP_HYD_C"/>
</dbReference>
<dbReference type="Pfam" id="PF00076">
    <property type="entry name" value="RRM_1"/>
    <property type="match status" value="4"/>
</dbReference>
<dbReference type="InterPro" id="IPR012677">
    <property type="entry name" value="Nucleotide-bd_a/b_plait_sf"/>
</dbReference>
<dbReference type="CDD" id="cd12378">
    <property type="entry name" value="RRM1_I_PABPs"/>
    <property type="match status" value="1"/>
</dbReference>
<feature type="domain" description="PABC" evidence="10">
    <location>
        <begin position="575"/>
        <end position="652"/>
    </location>
</feature>
<sequence length="658" mass="71502">MATEAAPAPLVPPVPLPSQPSPVAPSSLYVGDLERDVTDAQLYEVFNQIGPVTTIRVCRDAVTRRSLGYAYVNYNDALDTSAADRAREVLNYHPINGKPIRIMWAHKDPSFRKSGVGNIFIKNLHPSIDNKSLHDTFSTFGRILSCKVATDASGASRGYGFIHFESDESAKTAIEKVNGMMIEDRIVTVCPFKSRNERPQLKEMFTNVYLKHLAPDVTDDKLQKVAEEYGKVTSCKIMRENNADLKSPSKGFGFVNFESPESAQKAVDNLPNRDELAAKDKKLFVARAQKKAERQAKLKARFDELRQERNAKFQGMNLYIKNLADEVDDDKLREEFSQFGTITSSIVMKDDHSKKSRGFGFVCYSSPDEATRAVTQMNRQMFMGKPLYVALAQRKEVRKAQLEQQAQARNQMVQRQAAGMAPGFHGAMGPYPPFPSPMGPMSGRGMGPNFPYGFPPYGMPPRMPGGRGGFPAAFANPAMMGGMMGAPPMRGGRSGRGRGMGPMGPMGPMGVPMDFPHVGPTGFAGGGRGRGRGMGRGGGGNRNPQPPPPPPSQTAPPAAPPAPPAPVPTPADIASQPLNPTVLASASPDEQKQMIGERLFPLVSKLQPKLAGKITGMLLEMDNAELLMLLDDNKSLQAKVEEAIAVLEQHNAIPENLG</sequence>
<evidence type="ECO:0000256" key="1">
    <source>
        <dbReference type="ARBA" id="ARBA00004496"/>
    </source>
</evidence>
<dbReference type="SUPFAM" id="SSF63570">
    <property type="entry name" value="PABC (PABP) domain"/>
    <property type="match status" value="1"/>
</dbReference>
<keyword evidence="4" id="KW-0677">Repeat</keyword>
<evidence type="ECO:0000256" key="2">
    <source>
        <dbReference type="ARBA" id="ARBA00008557"/>
    </source>
</evidence>
<evidence type="ECO:0000313" key="12">
    <source>
        <dbReference type="Proteomes" id="UP000815325"/>
    </source>
</evidence>
<evidence type="ECO:0000256" key="8">
    <source>
        <dbReference type="SAM" id="MobiDB-lite"/>
    </source>
</evidence>
<dbReference type="Gene3D" id="3.30.70.330">
    <property type="match status" value="4"/>
</dbReference>
<evidence type="ECO:0000259" key="10">
    <source>
        <dbReference type="PROSITE" id="PS51309"/>
    </source>
</evidence>
<feature type="compositionally biased region" description="Gly residues" evidence="8">
    <location>
        <begin position="522"/>
        <end position="541"/>
    </location>
</feature>
<proteinExistence type="inferred from homology"/>
<dbReference type="NCBIfam" id="TIGR01628">
    <property type="entry name" value="PABP-1234"/>
    <property type="match status" value="1"/>
</dbReference>
<dbReference type="InterPro" id="IPR035979">
    <property type="entry name" value="RBD_domain_sf"/>
</dbReference>
<comment type="similarity">
    <text evidence="2 7">Belongs to the polyadenylate-binding protein type-1 family.</text>
</comment>
<dbReference type="EMBL" id="MU070435">
    <property type="protein sequence ID" value="KAF5827746.1"/>
    <property type="molecule type" value="Genomic_DNA"/>
</dbReference>
<feature type="region of interest" description="Disordered" evidence="8">
    <location>
        <begin position="488"/>
        <end position="590"/>
    </location>
</feature>
<dbReference type="InterPro" id="IPR034364">
    <property type="entry name" value="PABP_RRM1"/>
</dbReference>
<feature type="region of interest" description="Disordered" evidence="8">
    <location>
        <begin position="1"/>
        <end position="22"/>
    </location>
</feature>
<dbReference type="InterPro" id="IPR036053">
    <property type="entry name" value="PABP-dom"/>
</dbReference>
<feature type="compositionally biased region" description="Gly residues" evidence="8">
    <location>
        <begin position="492"/>
        <end position="504"/>
    </location>
</feature>
<keyword evidence="12" id="KW-1185">Reference proteome</keyword>
<feature type="domain" description="RRM" evidence="9">
    <location>
        <begin position="316"/>
        <end position="394"/>
    </location>
</feature>
<feature type="domain" description="RRM" evidence="9">
    <location>
        <begin position="206"/>
        <end position="290"/>
    </location>
</feature>
<evidence type="ECO:0000313" key="11">
    <source>
        <dbReference type="EMBL" id="KAF5827746.1"/>
    </source>
</evidence>
<comment type="function">
    <text evidence="7">Binds the poly(A) tail of mRNA.</text>
</comment>
<dbReference type="InterPro" id="IPR000504">
    <property type="entry name" value="RRM_dom"/>
</dbReference>
<dbReference type="InterPro" id="IPR003954">
    <property type="entry name" value="RRM_euk-type"/>
</dbReference>
<feature type="compositionally biased region" description="Pro residues" evidence="8">
    <location>
        <begin position="544"/>
        <end position="569"/>
    </location>
</feature>
<keyword evidence="5 6" id="KW-0694">RNA-binding</keyword>
<dbReference type="InterPro" id="IPR045305">
    <property type="entry name" value="RRM2_I_PABPs"/>
</dbReference>
<feature type="compositionally biased region" description="Pro residues" evidence="8">
    <location>
        <begin position="9"/>
        <end position="22"/>
    </location>
</feature>
<protein>
    <recommendedName>
        <fullName evidence="7">Polyadenylate-binding protein</fullName>
        <shortName evidence="7">PABP</shortName>
    </recommendedName>
</protein>
<dbReference type="CDD" id="cd12381">
    <property type="entry name" value="RRM4_I_PABPs"/>
    <property type="match status" value="1"/>
</dbReference>
<comment type="caution">
    <text evidence="11">The sequence shown here is derived from an EMBL/GenBank/DDBJ whole genome shotgun (WGS) entry which is preliminary data.</text>
</comment>
<reference evidence="11" key="1">
    <citation type="submission" date="2017-08" db="EMBL/GenBank/DDBJ databases">
        <authorList>
            <person name="Polle J.E."/>
            <person name="Barry K."/>
            <person name="Cushman J."/>
            <person name="Schmutz J."/>
            <person name="Tran D."/>
            <person name="Hathwaick L.T."/>
            <person name="Yim W.C."/>
            <person name="Jenkins J."/>
            <person name="Mckie-Krisberg Z.M."/>
            <person name="Prochnik S."/>
            <person name="Lindquist E."/>
            <person name="Dockter R.B."/>
            <person name="Adam C."/>
            <person name="Molina H."/>
            <person name="Bunkerborg J."/>
            <person name="Jin E."/>
            <person name="Buchheim M."/>
            <person name="Magnuson J."/>
        </authorList>
    </citation>
    <scope>NUCLEOTIDE SEQUENCE</scope>
    <source>
        <strain evidence="11">CCAP 19/18</strain>
    </source>
</reference>
<dbReference type="CDD" id="cd12379">
    <property type="entry name" value="RRM2_I_PABPs"/>
    <property type="match status" value="1"/>
</dbReference>
<dbReference type="Proteomes" id="UP000815325">
    <property type="component" value="Unassembled WGS sequence"/>
</dbReference>
<name>A0ABQ7FZG7_DUNSA</name>
<accession>A0ABQ7FZG7</accession>